<dbReference type="GO" id="GO:0003729">
    <property type="term" value="F:mRNA binding"/>
    <property type="evidence" value="ECO:0007669"/>
    <property type="project" value="TreeGrafter"/>
</dbReference>
<feature type="compositionally biased region" description="Basic and acidic residues" evidence="5">
    <location>
        <begin position="497"/>
        <end position="508"/>
    </location>
</feature>
<feature type="compositionally biased region" description="Basic and acidic residues" evidence="5">
    <location>
        <begin position="724"/>
        <end position="733"/>
    </location>
</feature>
<comment type="caution">
    <text evidence="7">The sequence shown here is derived from an EMBL/GenBank/DDBJ whole genome shotgun (WGS) entry which is preliminary data.</text>
</comment>
<feature type="region of interest" description="Disordered" evidence="5">
    <location>
        <begin position="878"/>
        <end position="907"/>
    </location>
</feature>
<evidence type="ECO:0000256" key="3">
    <source>
        <dbReference type="ARBA" id="ARBA00022833"/>
    </source>
</evidence>
<gene>
    <name evidence="7" type="ORF">CJ030_MR2G016443</name>
</gene>
<name>A0A6A1WCW8_9ROSI</name>
<evidence type="ECO:0000313" key="8">
    <source>
        <dbReference type="Proteomes" id="UP000516437"/>
    </source>
</evidence>
<keyword evidence="2 4" id="KW-0863">Zinc-finger</keyword>
<protein>
    <submittedName>
        <fullName evidence="7">Zinc finger protein VAR3, chloroplastic</fullName>
    </submittedName>
</protein>
<feature type="compositionally biased region" description="Polar residues" evidence="5">
    <location>
        <begin position="521"/>
        <end position="543"/>
    </location>
</feature>
<dbReference type="PANTHER" id="PTHR23111:SF30">
    <property type="entry name" value="ZINC FINGER PROTEIN VAR3, CHLOROPLASTIC"/>
    <property type="match status" value="1"/>
</dbReference>
<dbReference type="PROSITE" id="PS01358">
    <property type="entry name" value="ZF_RANBP2_1"/>
    <property type="match status" value="2"/>
</dbReference>
<dbReference type="SMART" id="SM00547">
    <property type="entry name" value="ZnF_RBZ"/>
    <property type="match status" value="2"/>
</dbReference>
<feature type="region of interest" description="Disordered" evidence="5">
    <location>
        <begin position="491"/>
        <end position="555"/>
    </location>
</feature>
<sequence length="907" mass="101022">MGGATRFLMLLNTTSSFSLLHQNHRCPSLLRLSRHRKLLIPSLYSHRLHHLTVSPSPSPTVKACHQRLHTHSAAAIRDDHFPLSSTNRDSRPWTEWSTLLHNLSLAGYFNDNNSINGPEGVAPVYGIVGEDEFVATVDLPDEFVRSARACLAFARDRPNVLGLLSRKDIEVVVGGGAPFLFKDGDDSVTDTDKALTVDLMKYILSYVNNPSVSSERRNFENRELVESSIQRLLAEFAKLSCGSSHSSSFGSVPNHSPDRYGQPERPVGQKVEMKRGDWICPRCSFMNFARNMKCLECEETRPQRQLNGGEWECPQCDFFNYGRNMMCLRCDCKRPGEALLGAANTMSGIGNGNGKNANKVDIDSRLAANEEKAQRWFSKVSQLDSASDMSSAIADKDFPEILPLRKGVNRFVVSTRKTPLERRLASAQYQRNLGSDGTPEGNVSAGQNPGPASPHNISGSASPDYGSPRRSNSNYVPFVPLSPDMFAKKHGTSVMEGSEKMLTDKQESVDLNTIERGGNASGSNEPYKSGGIFQSNNPVSQTESKNKEKEQTEKSERWFKKVGELHNVTDLTNAISDEDFPEIMPMRKGENRFVVSKKKDRSLTSPAYKRRMAMEQAGNTNFVPFVPFPPDYFAKKDKPQPDGVDRTIEATSMSATAEKRLVMSYDARPRVLDEDDVQQRGNEKVGSDSWNVEDIEATSTSATAEKLLVMSYDARLGVLDEDDLQQRENEKVSSDNWNVEPSGANSTESKTGGDYREPIAGNLTLTSMDSQPTKDSVSGWNLGKENTSETPNLTSSPQPSENQNIRERWTGKSLEGSAVKEPDPLDMSEEAKAERWFRRVAQIKDISELSEIPDEDFPSIMPMRKGVNRFVVSKRKTPLERRLTSPQYRRNLPIVSSDPMKKENEGS</sequence>
<dbReference type="SUPFAM" id="SSF90209">
    <property type="entry name" value="Ran binding protein zinc finger-like"/>
    <property type="match status" value="1"/>
</dbReference>
<feature type="compositionally biased region" description="Low complexity" evidence="5">
    <location>
        <begin position="245"/>
        <end position="255"/>
    </location>
</feature>
<dbReference type="PROSITE" id="PS50199">
    <property type="entry name" value="ZF_RANBP2_2"/>
    <property type="match status" value="2"/>
</dbReference>
<dbReference type="OrthoDB" id="448399at2759"/>
<dbReference type="InterPro" id="IPR036443">
    <property type="entry name" value="Znf_RanBP2_sf"/>
</dbReference>
<dbReference type="AlphaFoldDB" id="A0A6A1WCW8"/>
<reference evidence="7 8" key="1">
    <citation type="journal article" date="2019" name="Plant Biotechnol. J.">
        <title>The red bayberry genome and genetic basis of sex determination.</title>
        <authorList>
            <person name="Jia H.M."/>
            <person name="Jia H.J."/>
            <person name="Cai Q.L."/>
            <person name="Wang Y."/>
            <person name="Zhao H.B."/>
            <person name="Yang W.F."/>
            <person name="Wang G.Y."/>
            <person name="Li Y.H."/>
            <person name="Zhan D.L."/>
            <person name="Shen Y.T."/>
            <person name="Niu Q.F."/>
            <person name="Chang L."/>
            <person name="Qiu J."/>
            <person name="Zhao L."/>
            <person name="Xie H.B."/>
            <person name="Fu W.Y."/>
            <person name="Jin J."/>
            <person name="Li X.W."/>
            <person name="Jiao Y."/>
            <person name="Zhou C.C."/>
            <person name="Tu T."/>
            <person name="Chai C.Y."/>
            <person name="Gao J.L."/>
            <person name="Fan L.J."/>
            <person name="van de Weg E."/>
            <person name="Wang J.Y."/>
            <person name="Gao Z.S."/>
        </authorList>
    </citation>
    <scope>NUCLEOTIDE SEQUENCE [LARGE SCALE GENOMIC DNA]</scope>
    <source>
        <tissue evidence="7">Leaves</tissue>
    </source>
</reference>
<accession>A0A6A1WCW8</accession>
<feature type="region of interest" description="Disordered" evidence="5">
    <location>
        <begin position="245"/>
        <end position="266"/>
    </location>
</feature>
<dbReference type="GO" id="GO:0005737">
    <property type="term" value="C:cytoplasm"/>
    <property type="evidence" value="ECO:0007669"/>
    <property type="project" value="TreeGrafter"/>
</dbReference>
<organism evidence="7 8">
    <name type="scientific">Morella rubra</name>
    <name type="common">Chinese bayberry</name>
    <dbReference type="NCBI Taxonomy" id="262757"/>
    <lineage>
        <taxon>Eukaryota</taxon>
        <taxon>Viridiplantae</taxon>
        <taxon>Streptophyta</taxon>
        <taxon>Embryophyta</taxon>
        <taxon>Tracheophyta</taxon>
        <taxon>Spermatophyta</taxon>
        <taxon>Magnoliopsida</taxon>
        <taxon>eudicotyledons</taxon>
        <taxon>Gunneridae</taxon>
        <taxon>Pentapetalae</taxon>
        <taxon>rosids</taxon>
        <taxon>fabids</taxon>
        <taxon>Fagales</taxon>
        <taxon>Myricaceae</taxon>
        <taxon>Morella</taxon>
    </lineage>
</organism>
<dbReference type="Proteomes" id="UP000516437">
    <property type="component" value="Chromosome 2"/>
</dbReference>
<dbReference type="EMBL" id="RXIC02000020">
    <property type="protein sequence ID" value="KAB1223142.1"/>
    <property type="molecule type" value="Genomic_DNA"/>
</dbReference>
<keyword evidence="3" id="KW-0862">Zinc</keyword>
<dbReference type="Pfam" id="PF00641">
    <property type="entry name" value="Zn_ribbon_RanBP"/>
    <property type="match status" value="2"/>
</dbReference>
<evidence type="ECO:0000256" key="1">
    <source>
        <dbReference type="ARBA" id="ARBA00022723"/>
    </source>
</evidence>
<feature type="region of interest" description="Disordered" evidence="5">
    <location>
        <begin position="432"/>
        <end position="476"/>
    </location>
</feature>
<dbReference type="Gene3D" id="4.10.1060.10">
    <property type="entry name" value="Zinc finger, RanBP2-type"/>
    <property type="match status" value="2"/>
</dbReference>
<keyword evidence="8" id="KW-1185">Reference proteome</keyword>
<keyword evidence="1" id="KW-0479">Metal-binding</keyword>
<evidence type="ECO:0000259" key="6">
    <source>
        <dbReference type="PROSITE" id="PS50199"/>
    </source>
</evidence>
<feature type="compositionally biased region" description="Basic and acidic residues" evidence="5">
    <location>
        <begin position="818"/>
        <end position="829"/>
    </location>
</feature>
<evidence type="ECO:0000256" key="2">
    <source>
        <dbReference type="ARBA" id="ARBA00022771"/>
    </source>
</evidence>
<evidence type="ECO:0000256" key="4">
    <source>
        <dbReference type="PROSITE-ProRule" id="PRU00322"/>
    </source>
</evidence>
<feature type="compositionally biased region" description="Basic and acidic residues" evidence="5">
    <location>
        <begin position="544"/>
        <end position="555"/>
    </location>
</feature>
<evidence type="ECO:0000313" key="7">
    <source>
        <dbReference type="EMBL" id="KAB1223142.1"/>
    </source>
</evidence>
<feature type="compositionally biased region" description="Polar residues" evidence="5">
    <location>
        <begin position="734"/>
        <end position="750"/>
    </location>
</feature>
<feature type="compositionally biased region" description="Polar residues" evidence="5">
    <location>
        <begin position="763"/>
        <end position="803"/>
    </location>
</feature>
<dbReference type="GO" id="GO:0008270">
    <property type="term" value="F:zinc ion binding"/>
    <property type="evidence" value="ECO:0007669"/>
    <property type="project" value="UniProtKB-KW"/>
</dbReference>
<feature type="domain" description="RanBP2-type" evidence="6">
    <location>
        <begin position="307"/>
        <end position="336"/>
    </location>
</feature>
<dbReference type="PANTHER" id="PTHR23111">
    <property type="entry name" value="ZINC FINGER PROTEIN"/>
    <property type="match status" value="1"/>
</dbReference>
<proteinExistence type="predicted"/>
<feature type="region of interest" description="Disordered" evidence="5">
    <location>
        <begin position="719"/>
        <end position="829"/>
    </location>
</feature>
<evidence type="ECO:0000256" key="5">
    <source>
        <dbReference type="SAM" id="MobiDB-lite"/>
    </source>
</evidence>
<feature type="domain" description="RanBP2-type" evidence="6">
    <location>
        <begin position="274"/>
        <end position="303"/>
    </location>
</feature>
<dbReference type="InterPro" id="IPR001876">
    <property type="entry name" value="Znf_RanBP2"/>
</dbReference>